<feature type="chain" id="PRO_5047084109" description="DUF4251 domain-containing protein" evidence="1">
    <location>
        <begin position="21"/>
        <end position="178"/>
    </location>
</feature>
<reference evidence="3" key="1">
    <citation type="journal article" date="2019" name="Int. J. Syst. Evol. Microbiol.">
        <title>The Global Catalogue of Microorganisms (GCM) 10K type strain sequencing project: providing services to taxonomists for standard genome sequencing and annotation.</title>
        <authorList>
            <consortium name="The Broad Institute Genomics Platform"/>
            <consortium name="The Broad Institute Genome Sequencing Center for Infectious Disease"/>
            <person name="Wu L."/>
            <person name="Ma J."/>
        </authorList>
    </citation>
    <scope>NUCLEOTIDE SEQUENCE [LARGE SCALE GENOMIC DNA]</scope>
    <source>
        <strain evidence="3">JCM 17917</strain>
    </source>
</reference>
<evidence type="ECO:0000313" key="3">
    <source>
        <dbReference type="Proteomes" id="UP001501844"/>
    </source>
</evidence>
<accession>A0ABP8FEI6</accession>
<organism evidence="2 3">
    <name type="scientific">Nibribacter koreensis</name>
    <dbReference type="NCBI Taxonomy" id="1084519"/>
    <lineage>
        <taxon>Bacteria</taxon>
        <taxon>Pseudomonadati</taxon>
        <taxon>Bacteroidota</taxon>
        <taxon>Cytophagia</taxon>
        <taxon>Cytophagales</taxon>
        <taxon>Hymenobacteraceae</taxon>
        <taxon>Nibribacter</taxon>
    </lineage>
</organism>
<dbReference type="RefSeq" id="WP_345163923.1">
    <property type="nucleotide sequence ID" value="NZ_BAABGX010000001.1"/>
</dbReference>
<evidence type="ECO:0000313" key="2">
    <source>
        <dbReference type="EMBL" id="GAA4301905.1"/>
    </source>
</evidence>
<sequence length="178" mass="20380">MIKTIQVLIAISFLAFPSFAQSIQQMKGIPQLEWQLEKRYSEYKGQDYLQYSFSKANLKEEKNIRGVLDFCTCKEVNDSIIVRLVTRQMEGGIAIILKIHQNSFNSYIEHYSDIMEFEGDKYSVEYPTESQSLQLDRTIVNGQEALVGILEIKSVPMSTIEGKAVSYKGQFQCIVAKK</sequence>
<comment type="caution">
    <text evidence="2">The sequence shown here is derived from an EMBL/GenBank/DDBJ whole genome shotgun (WGS) entry which is preliminary data.</text>
</comment>
<dbReference type="EMBL" id="BAABGX010000001">
    <property type="protein sequence ID" value="GAA4301905.1"/>
    <property type="molecule type" value="Genomic_DNA"/>
</dbReference>
<proteinExistence type="predicted"/>
<name>A0ABP8FEI6_9BACT</name>
<feature type="signal peptide" evidence="1">
    <location>
        <begin position="1"/>
        <end position="20"/>
    </location>
</feature>
<keyword evidence="3" id="KW-1185">Reference proteome</keyword>
<dbReference type="Proteomes" id="UP001501844">
    <property type="component" value="Unassembled WGS sequence"/>
</dbReference>
<evidence type="ECO:0000256" key="1">
    <source>
        <dbReference type="SAM" id="SignalP"/>
    </source>
</evidence>
<protein>
    <recommendedName>
        <fullName evidence="4">DUF4251 domain-containing protein</fullName>
    </recommendedName>
</protein>
<gene>
    <name evidence="2" type="ORF">GCM10023183_13370</name>
</gene>
<evidence type="ECO:0008006" key="4">
    <source>
        <dbReference type="Google" id="ProtNLM"/>
    </source>
</evidence>
<keyword evidence="1" id="KW-0732">Signal</keyword>